<protein>
    <submittedName>
        <fullName evidence="1">Uncharacterized protein</fullName>
    </submittedName>
</protein>
<dbReference type="EMBL" id="KZ679260">
    <property type="protein sequence ID" value="PTB42222.1"/>
    <property type="molecule type" value="Genomic_DNA"/>
</dbReference>
<dbReference type="Proteomes" id="UP000240493">
    <property type="component" value="Unassembled WGS sequence"/>
</dbReference>
<evidence type="ECO:0000313" key="1">
    <source>
        <dbReference type="EMBL" id="PTB42222.1"/>
    </source>
</evidence>
<organism evidence="1 2">
    <name type="scientific">Trichoderma asperellum (strain ATCC 204424 / CBS 433.97 / NBRC 101777)</name>
    <dbReference type="NCBI Taxonomy" id="1042311"/>
    <lineage>
        <taxon>Eukaryota</taxon>
        <taxon>Fungi</taxon>
        <taxon>Dikarya</taxon>
        <taxon>Ascomycota</taxon>
        <taxon>Pezizomycotina</taxon>
        <taxon>Sordariomycetes</taxon>
        <taxon>Hypocreomycetidae</taxon>
        <taxon>Hypocreales</taxon>
        <taxon>Hypocreaceae</taxon>
        <taxon>Trichoderma</taxon>
    </lineage>
</organism>
<proteinExistence type="predicted"/>
<reference evidence="1 2" key="1">
    <citation type="submission" date="2016-07" db="EMBL/GenBank/DDBJ databases">
        <title>Multiple horizontal gene transfer events from other fungi enriched the ability of initially mycotrophic Trichoderma (Ascomycota) to feed on dead plant biomass.</title>
        <authorList>
            <consortium name="DOE Joint Genome Institute"/>
            <person name="Aerts A."/>
            <person name="Atanasova L."/>
            <person name="Chenthamara K."/>
            <person name="Zhang J."/>
            <person name="Grujic M."/>
            <person name="Henrissat B."/>
            <person name="Kuo A."/>
            <person name="Salamov A."/>
            <person name="Lipzen A."/>
            <person name="Labutti K."/>
            <person name="Barry K."/>
            <person name="Miao Y."/>
            <person name="Rahimi M.J."/>
            <person name="Shen Q."/>
            <person name="Grigoriev I.V."/>
            <person name="Kubicek C.P."/>
            <person name="Druzhinina I.S."/>
        </authorList>
    </citation>
    <scope>NUCLEOTIDE SEQUENCE [LARGE SCALE GENOMIC DNA]</scope>
    <source>
        <strain evidence="1 2">CBS 433.97</strain>
    </source>
</reference>
<sequence length="167" mass="18660">MGIMPGVHPAANYWLDGDDGLNPALDPLRSDRHRAWRAYHPAIYTAVEYIPCSASYPPFPPFQRYSSVRRLRQCYILCVRQYPKPGWPPPRNFTSAFSPSEPRPCSHCAAGPASRRYQSRPGPANCGSDTYASFEPQHQEPSAIPMCCSLHVNCFLASVMLVCTKLS</sequence>
<name>A0A2T3ZBR0_TRIA4</name>
<dbReference type="AlphaFoldDB" id="A0A2T3ZBR0"/>
<accession>A0A2T3ZBR0</accession>
<gene>
    <name evidence="1" type="ORF">M441DRAFT_78969</name>
</gene>
<evidence type="ECO:0000313" key="2">
    <source>
        <dbReference type="Proteomes" id="UP000240493"/>
    </source>
</evidence>
<keyword evidence="2" id="KW-1185">Reference proteome</keyword>